<dbReference type="RefSeq" id="WP_246051732.1">
    <property type="nucleotide sequence ID" value="NZ_MWIN01000008.1"/>
</dbReference>
<sequence length="442" mass="48713">MTSTSSILSEPLRLPCGAVLPNRLCKAAMTEGLADEHLRATPRHDTLYRRWSEGGAGLLLTGNVQVDRRVLERPANVTIDMSDAITHDAEARSRLARWAKAGTVGGNHLWMQINHAGRQSPRYVTMQPLAPSPQQLGMLGNFGKPRALTEEEILDLIQRFARVATVARETGFTGVQIHAAHGYLLSSFLSPVTNRRIDAWGGALENRARMLIETLRATRGAVGADFPISIKLNSDDFRKGGFSNDECLQVVQWLNAEPVDLLEISGGSYEQPALVGHLGDASTAAPQRESTRKREAYFLDYAERIRAVAKMPLMVTGGFRLRETMEAAVSENACDMIGLGRPLCTHTDVAGALLRGETRELPAFERGLVLADKGMFSPTSRFALFRQLNAFGEIGWYYLNLFRLADSRGPDLQRGALSALVGYLLTEYRAAARMHRARRARA</sequence>
<evidence type="ECO:0000313" key="5">
    <source>
        <dbReference type="Proteomes" id="UP000295341"/>
    </source>
</evidence>
<dbReference type="InterPro" id="IPR051799">
    <property type="entry name" value="NADH_flavin_oxidoreductase"/>
</dbReference>
<reference evidence="4 5" key="1">
    <citation type="submission" date="2019-03" db="EMBL/GenBank/DDBJ databases">
        <title>Genomic Encyclopedia of Type Strains, Phase IV (KMG-IV): sequencing the most valuable type-strain genomes for metagenomic binning, comparative biology and taxonomic classification.</title>
        <authorList>
            <person name="Goeker M."/>
        </authorList>
    </citation>
    <scope>NUCLEOTIDE SEQUENCE [LARGE SCALE GENOMIC DNA]</scope>
    <source>
        <strain evidence="4 5">DSM 26377</strain>
    </source>
</reference>
<keyword evidence="2" id="KW-0560">Oxidoreductase</keyword>
<dbReference type="InterPro" id="IPR001155">
    <property type="entry name" value="OxRdtase_FMN_N"/>
</dbReference>
<accession>A0A4R7NWR8</accession>
<dbReference type="Proteomes" id="UP000295341">
    <property type="component" value="Unassembled WGS sequence"/>
</dbReference>
<evidence type="ECO:0000256" key="2">
    <source>
        <dbReference type="ARBA" id="ARBA00023002"/>
    </source>
</evidence>
<dbReference type="AlphaFoldDB" id="A0A4R7NWR8"/>
<feature type="domain" description="NADH:flavin oxidoreductase/NADH oxidase N-terminal" evidence="3">
    <location>
        <begin position="18"/>
        <end position="348"/>
    </location>
</feature>
<dbReference type="Pfam" id="PF00724">
    <property type="entry name" value="Oxidored_FMN"/>
    <property type="match status" value="1"/>
</dbReference>
<dbReference type="InterPro" id="IPR013785">
    <property type="entry name" value="Aldolase_TIM"/>
</dbReference>
<gene>
    <name evidence="4" type="ORF">DFR24_4099</name>
</gene>
<organism evidence="4 5">
    <name type="scientific">Panacagrimonas perspica</name>
    <dbReference type="NCBI Taxonomy" id="381431"/>
    <lineage>
        <taxon>Bacteria</taxon>
        <taxon>Pseudomonadati</taxon>
        <taxon>Pseudomonadota</taxon>
        <taxon>Gammaproteobacteria</taxon>
        <taxon>Nevskiales</taxon>
        <taxon>Nevskiaceae</taxon>
        <taxon>Panacagrimonas</taxon>
    </lineage>
</organism>
<keyword evidence="5" id="KW-1185">Reference proteome</keyword>
<evidence type="ECO:0000259" key="3">
    <source>
        <dbReference type="Pfam" id="PF00724"/>
    </source>
</evidence>
<dbReference type="EMBL" id="SOBT01000011">
    <property type="protein sequence ID" value="TDU25654.1"/>
    <property type="molecule type" value="Genomic_DNA"/>
</dbReference>
<protein>
    <submittedName>
        <fullName evidence="4">2,4-dienoyl-CoA reductase-like NADH-dependent reductase (Old Yellow Enzyme family)</fullName>
    </submittedName>
</protein>
<dbReference type="Gene3D" id="3.20.20.70">
    <property type="entry name" value="Aldolase class I"/>
    <property type="match status" value="1"/>
</dbReference>
<dbReference type="CDD" id="cd04733">
    <property type="entry name" value="OYE_like_2_FMN"/>
    <property type="match status" value="1"/>
</dbReference>
<evidence type="ECO:0000256" key="1">
    <source>
        <dbReference type="ARBA" id="ARBA00022630"/>
    </source>
</evidence>
<dbReference type="GO" id="GO:0016491">
    <property type="term" value="F:oxidoreductase activity"/>
    <property type="evidence" value="ECO:0007669"/>
    <property type="project" value="UniProtKB-KW"/>
</dbReference>
<dbReference type="PANTHER" id="PTHR43656">
    <property type="entry name" value="BINDING OXIDOREDUCTASE, PUTATIVE (AFU_ORTHOLOGUE AFUA_2G08260)-RELATED"/>
    <property type="match status" value="1"/>
</dbReference>
<dbReference type="GO" id="GO:0010181">
    <property type="term" value="F:FMN binding"/>
    <property type="evidence" value="ECO:0007669"/>
    <property type="project" value="InterPro"/>
</dbReference>
<name>A0A4R7NWR8_9GAMM</name>
<evidence type="ECO:0000313" key="4">
    <source>
        <dbReference type="EMBL" id="TDU25654.1"/>
    </source>
</evidence>
<comment type="caution">
    <text evidence="4">The sequence shown here is derived from an EMBL/GenBank/DDBJ whole genome shotgun (WGS) entry which is preliminary data.</text>
</comment>
<proteinExistence type="predicted"/>
<dbReference type="PANTHER" id="PTHR43656:SF2">
    <property type="entry name" value="BINDING OXIDOREDUCTASE, PUTATIVE (AFU_ORTHOLOGUE AFUA_2G08260)-RELATED"/>
    <property type="match status" value="1"/>
</dbReference>
<keyword evidence="1" id="KW-0285">Flavoprotein</keyword>
<dbReference type="SUPFAM" id="SSF51395">
    <property type="entry name" value="FMN-linked oxidoreductases"/>
    <property type="match status" value="1"/>
</dbReference>